<dbReference type="GO" id="GO:0016491">
    <property type="term" value="F:oxidoreductase activity"/>
    <property type="evidence" value="ECO:0007669"/>
    <property type="project" value="UniProtKB-KW"/>
</dbReference>
<reference evidence="5 6" key="1">
    <citation type="submission" date="2019-07" db="EMBL/GenBank/DDBJ databases">
        <authorList>
            <person name="Huq M.A."/>
        </authorList>
    </citation>
    <scope>NUCLEOTIDE SEQUENCE [LARGE SCALE GENOMIC DNA]</scope>
    <source>
        <strain evidence="5 6">MAH-19</strain>
    </source>
</reference>
<dbReference type="AlphaFoldDB" id="A0A556MVS1"/>
<evidence type="ECO:0000259" key="4">
    <source>
        <dbReference type="SMART" id="SM00822"/>
    </source>
</evidence>
<evidence type="ECO:0000256" key="1">
    <source>
        <dbReference type="ARBA" id="ARBA00006484"/>
    </source>
</evidence>
<name>A0A556MVS1_9SPHI</name>
<protein>
    <submittedName>
        <fullName evidence="5">SDR family NAD(P)-dependent oxidoreductase</fullName>
    </submittedName>
</protein>
<proteinExistence type="inferred from homology"/>
<sequence>MNITNKTVLVTGGGSGIGLEIAKQLSAKNNKVIITGRTADKLQKAAEGLANVTPIVADINNPDDVKKLVTTITADFGGLDILINNAGNASVYKLGQNANSTQIAIDEFNTNFFSVLSLTDQLLPALTASPEAAIVTVTSILALTPRSTLPTYSASKAALHSYTQSLRFELAKTTGIKVFELMPPLVNTDFSKDIGGENGIPPSQVADDLINAFENDTYEIHVGNTAQIYSLSPVDAFNAINQ</sequence>
<evidence type="ECO:0000313" key="5">
    <source>
        <dbReference type="EMBL" id="TSJ44034.1"/>
    </source>
</evidence>
<dbReference type="SUPFAM" id="SSF51735">
    <property type="entry name" value="NAD(P)-binding Rossmann-fold domains"/>
    <property type="match status" value="1"/>
</dbReference>
<dbReference type="PANTHER" id="PTHR44196:SF1">
    <property type="entry name" value="DEHYDROGENASE_REDUCTASE SDR FAMILY MEMBER 7B"/>
    <property type="match status" value="1"/>
</dbReference>
<organism evidence="5 6">
    <name type="scientific">Mucilaginibacter corticis</name>
    <dbReference type="NCBI Taxonomy" id="2597670"/>
    <lineage>
        <taxon>Bacteria</taxon>
        <taxon>Pseudomonadati</taxon>
        <taxon>Bacteroidota</taxon>
        <taxon>Sphingobacteriia</taxon>
        <taxon>Sphingobacteriales</taxon>
        <taxon>Sphingobacteriaceae</taxon>
        <taxon>Mucilaginibacter</taxon>
    </lineage>
</organism>
<gene>
    <name evidence="5" type="ORF">FO440_07625</name>
</gene>
<dbReference type="EMBL" id="VLPK01000001">
    <property type="protein sequence ID" value="TSJ44034.1"/>
    <property type="molecule type" value="Genomic_DNA"/>
</dbReference>
<keyword evidence="6" id="KW-1185">Reference proteome</keyword>
<dbReference type="OrthoDB" id="9810734at2"/>
<evidence type="ECO:0000313" key="6">
    <source>
        <dbReference type="Proteomes" id="UP000318733"/>
    </source>
</evidence>
<dbReference type="Proteomes" id="UP000318733">
    <property type="component" value="Unassembled WGS sequence"/>
</dbReference>
<dbReference type="InterPro" id="IPR036291">
    <property type="entry name" value="NAD(P)-bd_dom_sf"/>
</dbReference>
<dbReference type="InterPro" id="IPR002347">
    <property type="entry name" value="SDR_fam"/>
</dbReference>
<dbReference type="InterPro" id="IPR020904">
    <property type="entry name" value="Sc_DH/Rdtase_CS"/>
</dbReference>
<comment type="caution">
    <text evidence="5">The sequence shown here is derived from an EMBL/GenBank/DDBJ whole genome shotgun (WGS) entry which is preliminary data.</text>
</comment>
<accession>A0A556MVS1</accession>
<dbReference type="RefSeq" id="WP_144247597.1">
    <property type="nucleotide sequence ID" value="NZ_VLPK01000001.1"/>
</dbReference>
<comment type="similarity">
    <text evidence="1 3">Belongs to the short-chain dehydrogenases/reductases (SDR) family.</text>
</comment>
<dbReference type="PRINTS" id="PR00080">
    <property type="entry name" value="SDRFAMILY"/>
</dbReference>
<dbReference type="SMART" id="SM00822">
    <property type="entry name" value="PKS_KR"/>
    <property type="match status" value="1"/>
</dbReference>
<dbReference type="Gene3D" id="3.40.50.720">
    <property type="entry name" value="NAD(P)-binding Rossmann-like Domain"/>
    <property type="match status" value="1"/>
</dbReference>
<dbReference type="PROSITE" id="PS00061">
    <property type="entry name" value="ADH_SHORT"/>
    <property type="match status" value="1"/>
</dbReference>
<dbReference type="Pfam" id="PF00106">
    <property type="entry name" value="adh_short"/>
    <property type="match status" value="1"/>
</dbReference>
<keyword evidence="2" id="KW-0560">Oxidoreductase</keyword>
<dbReference type="PRINTS" id="PR00081">
    <property type="entry name" value="GDHRDH"/>
</dbReference>
<feature type="domain" description="Ketoreductase" evidence="4">
    <location>
        <begin position="6"/>
        <end position="182"/>
    </location>
</feature>
<dbReference type="InterPro" id="IPR057326">
    <property type="entry name" value="KR_dom"/>
</dbReference>
<evidence type="ECO:0000256" key="3">
    <source>
        <dbReference type="RuleBase" id="RU000363"/>
    </source>
</evidence>
<evidence type="ECO:0000256" key="2">
    <source>
        <dbReference type="ARBA" id="ARBA00023002"/>
    </source>
</evidence>
<dbReference type="PANTHER" id="PTHR44196">
    <property type="entry name" value="DEHYDROGENASE/REDUCTASE SDR FAMILY MEMBER 7B"/>
    <property type="match status" value="1"/>
</dbReference>
<dbReference type="GO" id="GO:0016020">
    <property type="term" value="C:membrane"/>
    <property type="evidence" value="ECO:0007669"/>
    <property type="project" value="TreeGrafter"/>
</dbReference>